<proteinExistence type="predicted"/>
<sequence length="216" mass="23097">MSSVFLVGAHGHIGQQIVADLAEKGIAVFAGIRNLAQADVFPDSPFVHPTEFDLNALPDKMAEQFKATGADTIVFSAGSGGKTGDDQTLIVDLDGAVKTMEGAEQAGIKRYIMVSSIFSNHREAWDASGIKPYMIAKRYADEMLKQTSLDYTIIRPGYLTNDAGTGEITINPADEKGVKIPRADVAATITELIDAPDTIRQSYTIGSGDTPIDQAF</sequence>
<evidence type="ECO:0000313" key="3">
    <source>
        <dbReference type="Proteomes" id="UP000051999"/>
    </source>
</evidence>
<dbReference type="EMBL" id="AZFF01000015">
    <property type="protein sequence ID" value="KRL53779.1"/>
    <property type="molecule type" value="Genomic_DNA"/>
</dbReference>
<evidence type="ECO:0000259" key="1">
    <source>
        <dbReference type="Pfam" id="PF13460"/>
    </source>
</evidence>
<comment type="caution">
    <text evidence="2">The sequence shown here is derived from an EMBL/GenBank/DDBJ whole genome shotgun (WGS) entry which is preliminary data.</text>
</comment>
<dbReference type="Proteomes" id="UP000051999">
    <property type="component" value="Unassembled WGS sequence"/>
</dbReference>
<dbReference type="OrthoDB" id="9785372at2"/>
<dbReference type="AlphaFoldDB" id="A0A0R1RJC3"/>
<dbReference type="eggNOG" id="COG0702">
    <property type="taxonomic scope" value="Bacteria"/>
</dbReference>
<reference evidence="2 3" key="1">
    <citation type="journal article" date="2015" name="Genome Announc.">
        <title>Expanding the biotechnology potential of lactobacilli through comparative genomics of 213 strains and associated genera.</title>
        <authorList>
            <person name="Sun Z."/>
            <person name="Harris H.M."/>
            <person name="McCann A."/>
            <person name="Guo C."/>
            <person name="Argimon S."/>
            <person name="Zhang W."/>
            <person name="Yang X."/>
            <person name="Jeffery I.B."/>
            <person name="Cooney J.C."/>
            <person name="Kagawa T.F."/>
            <person name="Liu W."/>
            <person name="Song Y."/>
            <person name="Salvetti E."/>
            <person name="Wrobel A."/>
            <person name="Rasinkangas P."/>
            <person name="Parkhill J."/>
            <person name="Rea M.C."/>
            <person name="O'Sullivan O."/>
            <person name="Ritari J."/>
            <person name="Douillard F.P."/>
            <person name="Paul Ross R."/>
            <person name="Yang R."/>
            <person name="Briner A.E."/>
            <person name="Felis G.E."/>
            <person name="de Vos W.M."/>
            <person name="Barrangou R."/>
            <person name="Klaenhammer T.R."/>
            <person name="Caufield P.W."/>
            <person name="Cui Y."/>
            <person name="Zhang H."/>
            <person name="O'Toole P.W."/>
        </authorList>
    </citation>
    <scope>NUCLEOTIDE SEQUENCE [LARGE SCALE GENOMIC DNA]</scope>
    <source>
        <strain evidence="2 3">DSM 15814</strain>
    </source>
</reference>
<keyword evidence="3" id="KW-1185">Reference proteome</keyword>
<dbReference type="CDD" id="cd05243">
    <property type="entry name" value="SDR_a5"/>
    <property type="match status" value="1"/>
</dbReference>
<accession>A0A0R1RJC3</accession>
<dbReference type="InterPro" id="IPR036291">
    <property type="entry name" value="NAD(P)-bd_dom_sf"/>
</dbReference>
<dbReference type="Gene3D" id="3.40.50.720">
    <property type="entry name" value="NAD(P)-binding Rossmann-like Domain"/>
    <property type="match status" value="1"/>
</dbReference>
<dbReference type="PANTHER" id="PTHR15020">
    <property type="entry name" value="FLAVIN REDUCTASE-RELATED"/>
    <property type="match status" value="1"/>
</dbReference>
<dbReference type="InterPro" id="IPR016040">
    <property type="entry name" value="NAD(P)-bd_dom"/>
</dbReference>
<feature type="domain" description="NAD(P)-binding" evidence="1">
    <location>
        <begin position="8"/>
        <end position="196"/>
    </location>
</feature>
<dbReference type="PATRIC" id="fig|1114972.6.peg.895"/>
<protein>
    <recommendedName>
        <fullName evidence="1">NAD(P)-binding domain-containing protein</fullName>
    </recommendedName>
</protein>
<dbReference type="Pfam" id="PF13460">
    <property type="entry name" value="NAD_binding_10"/>
    <property type="match status" value="1"/>
</dbReference>
<dbReference type="SUPFAM" id="SSF51735">
    <property type="entry name" value="NAD(P)-binding Rossmann-fold domains"/>
    <property type="match status" value="1"/>
</dbReference>
<dbReference type="STRING" id="1114972.FD35_GL000886"/>
<name>A0A0R1RJC3_9LACO</name>
<dbReference type="RefSeq" id="WP_017260448.1">
    <property type="nucleotide sequence ID" value="NZ_AUAW01000015.1"/>
</dbReference>
<dbReference type="PANTHER" id="PTHR15020:SF50">
    <property type="entry name" value="UPF0659 PROTEIN YMR090W"/>
    <property type="match status" value="1"/>
</dbReference>
<organism evidence="2 3">
    <name type="scientific">Furfurilactobacillus rossiae DSM 15814</name>
    <dbReference type="NCBI Taxonomy" id="1114972"/>
    <lineage>
        <taxon>Bacteria</taxon>
        <taxon>Bacillati</taxon>
        <taxon>Bacillota</taxon>
        <taxon>Bacilli</taxon>
        <taxon>Lactobacillales</taxon>
        <taxon>Lactobacillaceae</taxon>
        <taxon>Furfurilactobacillus</taxon>
    </lineage>
</organism>
<evidence type="ECO:0000313" key="2">
    <source>
        <dbReference type="EMBL" id="KRL53779.1"/>
    </source>
</evidence>
<gene>
    <name evidence="2" type="ORF">FD35_GL000886</name>
</gene>